<dbReference type="EMBL" id="AGNL01015451">
    <property type="protein sequence ID" value="EJK65806.1"/>
    <property type="molecule type" value="Genomic_DNA"/>
</dbReference>
<accession>K0SXR3</accession>
<dbReference type="Proteomes" id="UP000266841">
    <property type="component" value="Unassembled WGS sequence"/>
</dbReference>
<name>K0SXR3_THAOC</name>
<dbReference type="AlphaFoldDB" id="K0SXR3"/>
<reference evidence="1 2" key="1">
    <citation type="journal article" date="2012" name="Genome Biol.">
        <title>Genome and low-iron response of an oceanic diatom adapted to chronic iron limitation.</title>
        <authorList>
            <person name="Lommer M."/>
            <person name="Specht M."/>
            <person name="Roy A.S."/>
            <person name="Kraemer L."/>
            <person name="Andreson R."/>
            <person name="Gutowska M.A."/>
            <person name="Wolf J."/>
            <person name="Bergner S.V."/>
            <person name="Schilhabel M.B."/>
            <person name="Klostermeier U.C."/>
            <person name="Beiko R.G."/>
            <person name="Rosenstiel P."/>
            <person name="Hippler M."/>
            <person name="Laroche J."/>
        </authorList>
    </citation>
    <scope>NUCLEOTIDE SEQUENCE [LARGE SCALE GENOMIC DNA]</scope>
    <source>
        <strain evidence="1 2">CCMP1005</strain>
    </source>
</reference>
<protein>
    <submittedName>
        <fullName evidence="1">Uncharacterized protein</fullName>
    </submittedName>
</protein>
<sequence length="108" mass="11611">MNFFLCDLLRHASGVWGNNGVYAARPSALYASKRRRVHWVGPSVAFIDLTTVNALSIDALSATILRCARNPVTSAFPESCTCHIVHAAAVPQRPKIAESGSGTSSGWR</sequence>
<gene>
    <name evidence="1" type="ORF">THAOC_13298</name>
</gene>
<proteinExistence type="predicted"/>
<evidence type="ECO:0000313" key="1">
    <source>
        <dbReference type="EMBL" id="EJK65806.1"/>
    </source>
</evidence>
<keyword evidence="2" id="KW-1185">Reference proteome</keyword>
<evidence type="ECO:0000313" key="2">
    <source>
        <dbReference type="Proteomes" id="UP000266841"/>
    </source>
</evidence>
<comment type="caution">
    <text evidence="1">The sequence shown here is derived from an EMBL/GenBank/DDBJ whole genome shotgun (WGS) entry which is preliminary data.</text>
</comment>
<organism evidence="1 2">
    <name type="scientific">Thalassiosira oceanica</name>
    <name type="common">Marine diatom</name>
    <dbReference type="NCBI Taxonomy" id="159749"/>
    <lineage>
        <taxon>Eukaryota</taxon>
        <taxon>Sar</taxon>
        <taxon>Stramenopiles</taxon>
        <taxon>Ochrophyta</taxon>
        <taxon>Bacillariophyta</taxon>
        <taxon>Coscinodiscophyceae</taxon>
        <taxon>Thalassiosirophycidae</taxon>
        <taxon>Thalassiosirales</taxon>
        <taxon>Thalassiosiraceae</taxon>
        <taxon>Thalassiosira</taxon>
    </lineage>
</organism>